<protein>
    <submittedName>
        <fullName evidence="3">Serine/threonine-protein kinase greatwall</fullName>
    </submittedName>
</protein>
<feature type="compositionally biased region" description="Basic and acidic residues" evidence="1">
    <location>
        <begin position="172"/>
        <end position="187"/>
    </location>
</feature>
<feature type="compositionally biased region" description="Basic residues" evidence="1">
    <location>
        <begin position="140"/>
        <end position="151"/>
    </location>
</feature>
<keyword evidence="3" id="KW-0418">Kinase</keyword>
<gene>
    <name evidence="3" type="primary">mastl_1</name>
    <name evidence="3" type="ORF">CM83_8058</name>
</gene>
<keyword evidence="2" id="KW-1133">Transmembrane helix</keyword>
<reference evidence="3" key="2">
    <citation type="submission" date="2014-07" db="EMBL/GenBank/DDBJ databases">
        <authorList>
            <person name="Hull J."/>
        </authorList>
    </citation>
    <scope>NUCLEOTIDE SEQUENCE</scope>
</reference>
<sequence length="208" mass="23736">MGISRPLQFTGEFKKFFRLDKGPECPEETPDVLENDGSSVNYKMWFFVALIVCLCIAALVCAFQIINLEEKFISLSGYAIKCRNLVPHEYGPPAFDEFIEEVEEVPPEEPSEECEDRSDPQDPIMYPARVSIESENRKERTLRKSSRTKRSSRSESSKKSKRTIRQSSKTLKKLEKSASSLVDRETNAKLLGRGNGTTKFLAPWVMKE</sequence>
<evidence type="ECO:0000313" key="3">
    <source>
        <dbReference type="EMBL" id="JAG14219.1"/>
    </source>
</evidence>
<organism evidence="3">
    <name type="scientific">Lygus hesperus</name>
    <name type="common">Western plant bug</name>
    <dbReference type="NCBI Taxonomy" id="30085"/>
    <lineage>
        <taxon>Eukaryota</taxon>
        <taxon>Metazoa</taxon>
        <taxon>Ecdysozoa</taxon>
        <taxon>Arthropoda</taxon>
        <taxon>Hexapoda</taxon>
        <taxon>Insecta</taxon>
        <taxon>Pterygota</taxon>
        <taxon>Neoptera</taxon>
        <taxon>Paraneoptera</taxon>
        <taxon>Hemiptera</taxon>
        <taxon>Heteroptera</taxon>
        <taxon>Panheteroptera</taxon>
        <taxon>Cimicomorpha</taxon>
        <taxon>Miridae</taxon>
        <taxon>Mirini</taxon>
        <taxon>Lygus</taxon>
    </lineage>
</organism>
<proteinExistence type="predicted"/>
<accession>A0A0A9X2M0</accession>
<name>A0A0A9X2M0_LYGHE</name>
<dbReference type="AlphaFoldDB" id="A0A0A9X2M0"/>
<feature type="compositionally biased region" description="Acidic residues" evidence="1">
    <location>
        <begin position="106"/>
        <end position="116"/>
    </location>
</feature>
<dbReference type="GO" id="GO:0016301">
    <property type="term" value="F:kinase activity"/>
    <property type="evidence" value="ECO:0007669"/>
    <property type="project" value="UniProtKB-KW"/>
</dbReference>
<reference evidence="3" key="1">
    <citation type="journal article" date="2014" name="PLoS ONE">
        <title>Transcriptome-Based Identification of ABC Transporters in the Western Tarnished Plant Bug Lygus hesperus.</title>
        <authorList>
            <person name="Hull J.J."/>
            <person name="Chaney K."/>
            <person name="Geib S.M."/>
            <person name="Fabrick J.A."/>
            <person name="Brent C.S."/>
            <person name="Walsh D."/>
            <person name="Lavine L.C."/>
        </authorList>
    </citation>
    <scope>NUCLEOTIDE SEQUENCE</scope>
</reference>
<keyword evidence="2" id="KW-0812">Transmembrane</keyword>
<dbReference type="EMBL" id="GBHO01029385">
    <property type="protein sequence ID" value="JAG14219.1"/>
    <property type="molecule type" value="Transcribed_RNA"/>
</dbReference>
<keyword evidence="2" id="KW-0472">Membrane</keyword>
<evidence type="ECO:0000256" key="1">
    <source>
        <dbReference type="SAM" id="MobiDB-lite"/>
    </source>
</evidence>
<feature type="transmembrane region" description="Helical" evidence="2">
    <location>
        <begin position="44"/>
        <end position="66"/>
    </location>
</feature>
<evidence type="ECO:0000256" key="2">
    <source>
        <dbReference type="SAM" id="Phobius"/>
    </source>
</evidence>
<keyword evidence="3" id="KW-0808">Transferase</keyword>
<feature type="region of interest" description="Disordered" evidence="1">
    <location>
        <begin position="106"/>
        <end position="196"/>
    </location>
</feature>